<organism evidence="2 3">
    <name type="scientific">Saxibacter everestensis</name>
    <dbReference type="NCBI Taxonomy" id="2909229"/>
    <lineage>
        <taxon>Bacteria</taxon>
        <taxon>Bacillati</taxon>
        <taxon>Actinomycetota</taxon>
        <taxon>Actinomycetes</taxon>
        <taxon>Micrococcales</taxon>
        <taxon>Brevibacteriaceae</taxon>
        <taxon>Saxibacter</taxon>
    </lineage>
</organism>
<keyword evidence="1" id="KW-0472">Membrane</keyword>
<evidence type="ECO:0000256" key="1">
    <source>
        <dbReference type="SAM" id="Phobius"/>
    </source>
</evidence>
<keyword evidence="1" id="KW-1133">Transmembrane helix</keyword>
<reference evidence="2 3" key="1">
    <citation type="submission" date="2023-05" db="EMBL/GenBank/DDBJ databases">
        <title>Lithophilousrod everest ZFBP1038 complete genpme.</title>
        <authorList>
            <person name="Tian M."/>
        </authorList>
    </citation>
    <scope>NUCLEOTIDE SEQUENCE [LARGE SCALE GENOMIC DNA]</scope>
    <source>
        <strain evidence="2 3">ZFBP1038</strain>
    </source>
</reference>
<dbReference type="PANTHER" id="PTHR37309">
    <property type="entry name" value="SLR0284 PROTEIN"/>
    <property type="match status" value="1"/>
</dbReference>
<feature type="transmembrane region" description="Helical" evidence="1">
    <location>
        <begin position="107"/>
        <end position="129"/>
    </location>
</feature>
<keyword evidence="3" id="KW-1185">Reference proteome</keyword>
<protein>
    <submittedName>
        <fullName evidence="2">Phage holin family protein</fullName>
    </submittedName>
</protein>
<gene>
    <name evidence="2" type="ORF">LWF01_18035</name>
</gene>
<name>A0ABY8QUV0_9MICO</name>
<dbReference type="RefSeq" id="WP_349638756.1">
    <property type="nucleotide sequence ID" value="NZ_CP090958.1"/>
</dbReference>
<dbReference type="PANTHER" id="PTHR37309:SF1">
    <property type="entry name" value="SLR0284 PROTEIN"/>
    <property type="match status" value="1"/>
</dbReference>
<feature type="transmembrane region" description="Helical" evidence="1">
    <location>
        <begin position="67"/>
        <end position="87"/>
    </location>
</feature>
<dbReference type="Pfam" id="PF04020">
    <property type="entry name" value="Phage_holin_4_2"/>
    <property type="match status" value="1"/>
</dbReference>
<sequence length="139" mass="15043">MRFILQVLISALALWVADLLIDGFSISGSILSTANADGTMNSILTYLIVGLIFGLVNAIVKPIVKLIALPAYILTLGLFTFIVNALMLKLVEWISGITPITVTIDKFFWDAILAALIVSIVSFFGSLLTGGREKAENKR</sequence>
<keyword evidence="1" id="KW-0812">Transmembrane</keyword>
<evidence type="ECO:0000313" key="2">
    <source>
        <dbReference type="EMBL" id="WGW11960.1"/>
    </source>
</evidence>
<proteinExistence type="predicted"/>
<dbReference type="InterPro" id="IPR007165">
    <property type="entry name" value="Phage_holin_4_2"/>
</dbReference>
<feature type="transmembrane region" description="Helical" evidence="1">
    <location>
        <begin position="43"/>
        <end position="60"/>
    </location>
</feature>
<evidence type="ECO:0000313" key="3">
    <source>
        <dbReference type="Proteomes" id="UP001209083"/>
    </source>
</evidence>
<dbReference type="Proteomes" id="UP001209083">
    <property type="component" value="Chromosome"/>
</dbReference>
<accession>A0ABY8QUV0</accession>
<dbReference type="EMBL" id="CP090958">
    <property type="protein sequence ID" value="WGW11960.1"/>
    <property type="molecule type" value="Genomic_DNA"/>
</dbReference>